<evidence type="ECO:0000259" key="1">
    <source>
        <dbReference type="PROSITE" id="PS51352"/>
    </source>
</evidence>
<proteinExistence type="predicted"/>
<dbReference type="PROSITE" id="PS00194">
    <property type="entry name" value="THIOREDOXIN_1"/>
    <property type="match status" value="1"/>
</dbReference>
<protein>
    <submittedName>
        <fullName evidence="2">Periplasmic thiol:disulfide interchange protein DsbA</fullName>
    </submittedName>
</protein>
<accession>A0A3B0XEF4</accession>
<dbReference type="AlphaFoldDB" id="A0A3B0XEF4"/>
<dbReference type="EMBL" id="UOFG01000178">
    <property type="protein sequence ID" value="VAW62663.1"/>
    <property type="molecule type" value="Genomic_DNA"/>
</dbReference>
<dbReference type="InterPro" id="IPR050824">
    <property type="entry name" value="Thiol_disulfide_DsbA"/>
</dbReference>
<dbReference type="InterPro" id="IPR017937">
    <property type="entry name" value="Thioredoxin_CS"/>
</dbReference>
<dbReference type="SUPFAM" id="SSF52833">
    <property type="entry name" value="Thioredoxin-like"/>
    <property type="match status" value="1"/>
</dbReference>
<evidence type="ECO:0000313" key="2">
    <source>
        <dbReference type="EMBL" id="VAW62663.1"/>
    </source>
</evidence>
<reference evidence="2" key="1">
    <citation type="submission" date="2018-06" db="EMBL/GenBank/DDBJ databases">
        <authorList>
            <person name="Zhirakovskaya E."/>
        </authorList>
    </citation>
    <scope>NUCLEOTIDE SEQUENCE</scope>
</reference>
<gene>
    <name evidence="2" type="ORF">MNBD_GAMMA11-918</name>
</gene>
<dbReference type="InterPro" id="IPR013766">
    <property type="entry name" value="Thioredoxin_domain"/>
</dbReference>
<sequence>MKSFVQTRLLWVLLLLPLLSQARDYDEGIEYTQLEKAISTQTGDKIEVLEFFWYGCPHCFAFEPELKRWKKTLPANVQFIRVPAPINPSWMVHTKAFYT</sequence>
<dbReference type="InterPro" id="IPR036249">
    <property type="entry name" value="Thioredoxin-like_sf"/>
</dbReference>
<organism evidence="2">
    <name type="scientific">hydrothermal vent metagenome</name>
    <dbReference type="NCBI Taxonomy" id="652676"/>
    <lineage>
        <taxon>unclassified sequences</taxon>
        <taxon>metagenomes</taxon>
        <taxon>ecological metagenomes</taxon>
    </lineage>
</organism>
<feature type="non-terminal residue" evidence="2">
    <location>
        <position position="99"/>
    </location>
</feature>
<feature type="domain" description="Thioredoxin" evidence="1">
    <location>
        <begin position="10"/>
        <end position="99"/>
    </location>
</feature>
<name>A0A3B0XEF4_9ZZZZ</name>
<dbReference type="Gene3D" id="3.40.30.10">
    <property type="entry name" value="Glutaredoxin"/>
    <property type="match status" value="1"/>
</dbReference>
<dbReference type="PANTHER" id="PTHR35891:SF2">
    <property type="entry name" value="THIOL:DISULFIDE INTERCHANGE PROTEIN DSBA"/>
    <property type="match status" value="1"/>
</dbReference>
<dbReference type="PANTHER" id="PTHR35891">
    <property type="entry name" value="THIOL:DISULFIDE INTERCHANGE PROTEIN DSBA"/>
    <property type="match status" value="1"/>
</dbReference>
<dbReference type="PROSITE" id="PS51352">
    <property type="entry name" value="THIOREDOXIN_2"/>
    <property type="match status" value="1"/>
</dbReference>